<evidence type="ECO:0000313" key="3">
    <source>
        <dbReference type="Proteomes" id="UP000001861"/>
    </source>
</evidence>
<accession>A8NS55</accession>
<dbReference type="KEGG" id="cci:CC1G_03030"/>
<feature type="region of interest" description="Disordered" evidence="1">
    <location>
        <begin position="182"/>
        <end position="309"/>
    </location>
</feature>
<proteinExistence type="predicted"/>
<gene>
    <name evidence="2" type="ORF">CC1G_03030</name>
</gene>
<feature type="compositionally biased region" description="Polar residues" evidence="1">
    <location>
        <begin position="335"/>
        <end position="345"/>
    </location>
</feature>
<evidence type="ECO:0000256" key="1">
    <source>
        <dbReference type="SAM" id="MobiDB-lite"/>
    </source>
</evidence>
<comment type="caution">
    <text evidence="2">The sequence shown here is derived from an EMBL/GenBank/DDBJ whole genome shotgun (WGS) entry which is preliminary data.</text>
</comment>
<feature type="compositionally biased region" description="Low complexity" evidence="1">
    <location>
        <begin position="507"/>
        <end position="522"/>
    </location>
</feature>
<feature type="region of interest" description="Disordered" evidence="1">
    <location>
        <begin position="88"/>
        <end position="165"/>
    </location>
</feature>
<reference evidence="2 3" key="1">
    <citation type="journal article" date="2010" name="Proc. Natl. Acad. Sci. U.S.A.">
        <title>Insights into evolution of multicellular fungi from the assembled chromosomes of the mushroom Coprinopsis cinerea (Coprinus cinereus).</title>
        <authorList>
            <person name="Stajich J.E."/>
            <person name="Wilke S.K."/>
            <person name="Ahren D."/>
            <person name="Au C.H."/>
            <person name="Birren B.W."/>
            <person name="Borodovsky M."/>
            <person name="Burns C."/>
            <person name="Canback B."/>
            <person name="Casselton L.A."/>
            <person name="Cheng C.K."/>
            <person name="Deng J."/>
            <person name="Dietrich F.S."/>
            <person name="Fargo D.C."/>
            <person name="Farman M.L."/>
            <person name="Gathman A.C."/>
            <person name="Goldberg J."/>
            <person name="Guigo R."/>
            <person name="Hoegger P.J."/>
            <person name="Hooker J.B."/>
            <person name="Huggins A."/>
            <person name="James T.Y."/>
            <person name="Kamada T."/>
            <person name="Kilaru S."/>
            <person name="Kodira C."/>
            <person name="Kues U."/>
            <person name="Kupfer D."/>
            <person name="Kwan H.S."/>
            <person name="Lomsadze A."/>
            <person name="Li W."/>
            <person name="Lilly W.W."/>
            <person name="Ma L.J."/>
            <person name="Mackey A.J."/>
            <person name="Manning G."/>
            <person name="Martin F."/>
            <person name="Muraguchi H."/>
            <person name="Natvig D.O."/>
            <person name="Palmerini H."/>
            <person name="Ramesh M.A."/>
            <person name="Rehmeyer C.J."/>
            <person name="Roe B.A."/>
            <person name="Shenoy N."/>
            <person name="Stanke M."/>
            <person name="Ter-Hovhannisyan V."/>
            <person name="Tunlid A."/>
            <person name="Velagapudi R."/>
            <person name="Vision T.J."/>
            <person name="Zeng Q."/>
            <person name="Zolan M.E."/>
            <person name="Pukkila P.J."/>
        </authorList>
    </citation>
    <scope>NUCLEOTIDE SEQUENCE [LARGE SCALE GENOMIC DNA]</scope>
    <source>
        <strain evidence="3">Okayama-7 / 130 / ATCC MYA-4618 / FGSC 9003</strain>
    </source>
</reference>
<feature type="region of interest" description="Disordered" evidence="1">
    <location>
        <begin position="478"/>
        <end position="535"/>
    </location>
</feature>
<evidence type="ECO:0000313" key="2">
    <source>
        <dbReference type="EMBL" id="EAU86007.1"/>
    </source>
</evidence>
<feature type="region of interest" description="Disordered" evidence="1">
    <location>
        <begin position="392"/>
        <end position="460"/>
    </location>
</feature>
<dbReference type="EMBL" id="AACS02000008">
    <property type="protein sequence ID" value="EAU86007.1"/>
    <property type="molecule type" value="Genomic_DNA"/>
</dbReference>
<feature type="compositionally biased region" description="Acidic residues" evidence="1">
    <location>
        <begin position="422"/>
        <end position="457"/>
    </location>
</feature>
<feature type="compositionally biased region" description="Low complexity" evidence="1">
    <location>
        <begin position="143"/>
        <end position="161"/>
    </location>
</feature>
<feature type="compositionally biased region" description="Polar residues" evidence="1">
    <location>
        <begin position="206"/>
        <end position="218"/>
    </location>
</feature>
<feature type="compositionally biased region" description="Polar residues" evidence="1">
    <location>
        <begin position="98"/>
        <end position="118"/>
    </location>
</feature>
<dbReference type="GeneID" id="6012479"/>
<keyword evidence="3" id="KW-1185">Reference proteome</keyword>
<dbReference type="AlphaFoldDB" id="A8NS55"/>
<dbReference type="Proteomes" id="UP000001861">
    <property type="component" value="Unassembled WGS sequence"/>
</dbReference>
<organism evidence="2 3">
    <name type="scientific">Coprinopsis cinerea (strain Okayama-7 / 130 / ATCC MYA-4618 / FGSC 9003)</name>
    <name type="common">Inky cap fungus</name>
    <name type="synonym">Hormographiella aspergillata</name>
    <dbReference type="NCBI Taxonomy" id="240176"/>
    <lineage>
        <taxon>Eukaryota</taxon>
        <taxon>Fungi</taxon>
        <taxon>Dikarya</taxon>
        <taxon>Basidiomycota</taxon>
        <taxon>Agaricomycotina</taxon>
        <taxon>Agaricomycetes</taxon>
        <taxon>Agaricomycetidae</taxon>
        <taxon>Agaricales</taxon>
        <taxon>Agaricineae</taxon>
        <taxon>Psathyrellaceae</taxon>
        <taxon>Coprinopsis</taxon>
    </lineage>
</organism>
<dbReference type="InParanoid" id="A8NS55"/>
<feature type="compositionally biased region" description="Pro residues" evidence="1">
    <location>
        <begin position="267"/>
        <end position="281"/>
    </location>
</feature>
<protein>
    <submittedName>
        <fullName evidence="2">Uncharacterized protein</fullName>
    </submittedName>
</protein>
<name>A8NS55_COPC7</name>
<dbReference type="VEuPathDB" id="FungiDB:CC1G_03030"/>
<dbReference type="RefSeq" id="XP_001835942.1">
    <property type="nucleotide sequence ID" value="XM_001835890.2"/>
</dbReference>
<feature type="region of interest" description="Disordered" evidence="1">
    <location>
        <begin position="324"/>
        <end position="353"/>
    </location>
</feature>
<sequence length="535" mass="58099">MALANGVVLTPRAPGSKRKRFGLRPKLYDTWIAPLWVGCATATTTKEESDATDIKEKQDTSAWAGSSQGRWCDMLPVTVQTVIVKRRAKPEPTGYDGNPTNAAASPAFSTTTQLTASPPSLFPNSPPTGTSSGIRPLIPHIVPPSNFVVSSSPVEVSPYTPTERRRSLRPLSVQFADQARPGLFSFPHSHSTSFDNEATRRRSRRNSALSILTPSPSLENHLGGGSNGESRRQRRNSTGSSLGQPIPTHSRERSDSTTWRQIISPNPSLPAPPVPPVPTPSTPSGGNERTVNWEPNPPSPRVDGNGNDRRLGLRARLLPNVFSRRNQALPDSDDMQISASPSTATGGRLPPRSQSKYRIRTEMLQISVLVAMPSLKTSRLYGDANVVKSSYGSYRQLHNPDGDVGKKKRKRVKETRARTDESGDVDEIVEIPGEDGSDLSDEESDIESEEEKEDDEPQPLPELVLGVTRLNYRPSQSVHLATVNAEKEKVEEEDAEGMTPSTPPTPSISVAASPASQQRPAPMNRTLAFLPGAMV</sequence>
<dbReference type="OrthoDB" id="3256943at2759"/>